<dbReference type="EMBL" id="AGNL01048074">
    <property type="protein sequence ID" value="EJK46004.1"/>
    <property type="molecule type" value="Genomic_DNA"/>
</dbReference>
<dbReference type="eggNOG" id="ENOG502QY81">
    <property type="taxonomic scope" value="Eukaryota"/>
</dbReference>
<sequence>MLLPSARSLWKVLLGAVASLEILYVYLAIQSYRSQSEAMKNDEAICQALLLPFEGVDDEDEFPINYTFVDRAWDSTRTIMMESVFVWIGPVFCFSCLIEAIVRAVEARRAARDSRALAKFERTLLQAARRSNARMSTIFQVRIDEEAERRFVRASRIFRTWISSVVTLMFWIFILPTDLADFEVCISERLNDSAIVTKWIVRTLLSIAEFKVAWEKTLESIFWNRVLPYRPHKEPLRFIGRLQEILRIIRFLRFATPMGRMFLKTQDQLRAVWKARKQRKRGKLEKQKRIDRPSMVLLDIERLKGMAKEATALAKLPSFTTNHTLERMSSSVMATYKSRREWGKKLTEQLSRLQRDYFGDVVSPENLYERVLNITHDVNVVIENSNGYYNRESPLICVSLLRTALTSLLPDTHHRNDSDRYLKSVKSLLTSRKYLISPRTRFSLAWRVTVTNCLMLEITRLSVSWRLSNTVMLTLSEIIGRLLVECKAPEQTKNQLAFIATKINVMRRNFLDAFPIFGEIPADVGVCIPSGPQDHLLLTFGKVLELFVDFVAFADIFIWFSTGDIDAKTHSGTLVQVLDHPTLPDLLPELIRSIAGIIATVGPSRCIRWVLAIAPVLKMLLIDPARNYFFSHVEEDDPLMNYAASVGMLTPERKSAFFGTEVEEPRFSLYRSDSDAFATSQVGLFVDDDSVNDIVGSTSMISSDVSPTSSLHLPSFAVTSKRLIKSGGPPNRQKNVHFGLSEDGVPAPTTSAPEMSPRNKESLSEETIESAARDTFIEAPGRAVISQLLNGDLIPEPEMEHEVSSEHVAPPKIHQRLEDRAKVPITKHAMNEETDAFLEAQTLPEPPTFTRRNTR</sequence>
<reference evidence="3 4" key="1">
    <citation type="journal article" date="2012" name="Genome Biol.">
        <title>Genome and low-iron response of an oceanic diatom adapted to chronic iron limitation.</title>
        <authorList>
            <person name="Lommer M."/>
            <person name="Specht M."/>
            <person name="Roy A.S."/>
            <person name="Kraemer L."/>
            <person name="Andreson R."/>
            <person name="Gutowska M.A."/>
            <person name="Wolf J."/>
            <person name="Bergner S.V."/>
            <person name="Schilhabel M.B."/>
            <person name="Klostermeier U.C."/>
            <person name="Beiko R.G."/>
            <person name="Rosenstiel P."/>
            <person name="Hippler M."/>
            <person name="Laroche J."/>
        </authorList>
    </citation>
    <scope>NUCLEOTIDE SEQUENCE [LARGE SCALE GENOMIC DNA]</scope>
    <source>
        <strain evidence="3 4">CCMP1005</strain>
    </source>
</reference>
<protein>
    <submittedName>
        <fullName evidence="3">Uncharacterized protein</fullName>
    </submittedName>
</protein>
<evidence type="ECO:0000256" key="2">
    <source>
        <dbReference type="SAM" id="Phobius"/>
    </source>
</evidence>
<proteinExistence type="predicted"/>
<dbReference type="OrthoDB" id="48896at2759"/>
<gene>
    <name evidence="3" type="ORF">THAOC_35353</name>
</gene>
<evidence type="ECO:0000313" key="4">
    <source>
        <dbReference type="Proteomes" id="UP000266841"/>
    </source>
</evidence>
<feature type="transmembrane region" description="Helical" evidence="2">
    <location>
        <begin position="12"/>
        <end position="29"/>
    </location>
</feature>
<dbReference type="AlphaFoldDB" id="K0R3I5"/>
<feature type="transmembrane region" description="Helical" evidence="2">
    <location>
        <begin position="157"/>
        <end position="175"/>
    </location>
</feature>
<dbReference type="OMA" id="PEMEHEV"/>
<accession>K0R3I5</accession>
<keyword evidence="2" id="KW-0812">Transmembrane</keyword>
<dbReference type="Proteomes" id="UP000266841">
    <property type="component" value="Unassembled WGS sequence"/>
</dbReference>
<organism evidence="3 4">
    <name type="scientific">Thalassiosira oceanica</name>
    <name type="common">Marine diatom</name>
    <dbReference type="NCBI Taxonomy" id="159749"/>
    <lineage>
        <taxon>Eukaryota</taxon>
        <taxon>Sar</taxon>
        <taxon>Stramenopiles</taxon>
        <taxon>Ochrophyta</taxon>
        <taxon>Bacillariophyta</taxon>
        <taxon>Coscinodiscophyceae</taxon>
        <taxon>Thalassiosirophycidae</taxon>
        <taxon>Thalassiosirales</taxon>
        <taxon>Thalassiosiraceae</taxon>
        <taxon>Thalassiosira</taxon>
    </lineage>
</organism>
<keyword evidence="2" id="KW-0472">Membrane</keyword>
<keyword evidence="4" id="KW-1185">Reference proteome</keyword>
<feature type="region of interest" description="Disordered" evidence="1">
    <location>
        <begin position="724"/>
        <end position="762"/>
    </location>
</feature>
<keyword evidence="2" id="KW-1133">Transmembrane helix</keyword>
<feature type="transmembrane region" description="Helical" evidence="2">
    <location>
        <begin position="84"/>
        <end position="105"/>
    </location>
</feature>
<evidence type="ECO:0000256" key="1">
    <source>
        <dbReference type="SAM" id="MobiDB-lite"/>
    </source>
</evidence>
<comment type="caution">
    <text evidence="3">The sequence shown here is derived from an EMBL/GenBank/DDBJ whole genome shotgun (WGS) entry which is preliminary data.</text>
</comment>
<name>K0R3I5_THAOC</name>
<evidence type="ECO:0000313" key="3">
    <source>
        <dbReference type="EMBL" id="EJK46004.1"/>
    </source>
</evidence>